<evidence type="ECO:0000256" key="17">
    <source>
        <dbReference type="ARBA" id="ARBA00023295"/>
    </source>
</evidence>
<dbReference type="PROSITE" id="PS00108">
    <property type="entry name" value="PROTEIN_KINASE_ST"/>
    <property type="match status" value="1"/>
</dbReference>
<evidence type="ECO:0000256" key="19">
    <source>
        <dbReference type="RuleBase" id="RU361169"/>
    </source>
</evidence>
<keyword evidence="15" id="KW-0675">Receptor</keyword>
<dbReference type="PROSITE" id="PS00107">
    <property type="entry name" value="PROTEIN_KINASE_ATP"/>
    <property type="match status" value="1"/>
</dbReference>
<keyword evidence="11 19" id="KW-0378">Hydrolase</keyword>
<evidence type="ECO:0000256" key="18">
    <source>
        <dbReference type="PROSITE-ProRule" id="PRU10141"/>
    </source>
</evidence>
<dbReference type="PROSITE" id="PS50011">
    <property type="entry name" value="PROTEIN_KINASE_DOM"/>
    <property type="match status" value="2"/>
</dbReference>
<keyword evidence="14" id="KW-0472">Membrane</keyword>
<evidence type="ECO:0000256" key="3">
    <source>
        <dbReference type="ARBA" id="ARBA00022527"/>
    </source>
</evidence>
<evidence type="ECO:0000256" key="8">
    <source>
        <dbReference type="ARBA" id="ARBA00022737"/>
    </source>
</evidence>
<keyword evidence="6" id="KW-0812">Transmembrane</keyword>
<name>A0AAD4XEV1_9MAGN</name>
<dbReference type="InterPro" id="IPR000743">
    <property type="entry name" value="Glyco_hydro_28"/>
</dbReference>
<dbReference type="GO" id="GO:0005524">
    <property type="term" value="F:ATP binding"/>
    <property type="evidence" value="ECO:0007669"/>
    <property type="project" value="UniProtKB-UniRule"/>
</dbReference>
<evidence type="ECO:0000256" key="10">
    <source>
        <dbReference type="ARBA" id="ARBA00022777"/>
    </source>
</evidence>
<evidence type="ECO:0000256" key="1">
    <source>
        <dbReference type="ARBA" id="ARBA00004167"/>
    </source>
</evidence>
<dbReference type="Proteomes" id="UP001202328">
    <property type="component" value="Unassembled WGS sequence"/>
</dbReference>
<dbReference type="PANTHER" id="PTHR47973">
    <property type="entry name" value="CYSTEINE-RICH RECEPTOR-LIKE PROTEIN KINASE 3"/>
    <property type="match status" value="1"/>
</dbReference>
<comment type="similarity">
    <text evidence="2 19">Belongs to the glycosyl hydrolase 28 family.</text>
</comment>
<feature type="domain" description="Protein kinase" evidence="20">
    <location>
        <begin position="431"/>
        <end position="693"/>
    </location>
</feature>
<dbReference type="Pfam" id="PF07714">
    <property type="entry name" value="PK_Tyr_Ser-Thr"/>
    <property type="match status" value="1"/>
</dbReference>
<dbReference type="InterPro" id="IPR011050">
    <property type="entry name" value="Pectin_lyase_fold/virulence"/>
</dbReference>
<dbReference type="GO" id="GO:0016020">
    <property type="term" value="C:membrane"/>
    <property type="evidence" value="ECO:0007669"/>
    <property type="project" value="UniProtKB-SubCell"/>
</dbReference>
<dbReference type="Gene3D" id="3.30.200.20">
    <property type="entry name" value="Phosphorylase Kinase, domain 1"/>
    <property type="match status" value="2"/>
</dbReference>
<keyword evidence="17 19" id="KW-0326">Glycosidase</keyword>
<keyword evidence="10" id="KW-0418">Kinase</keyword>
<evidence type="ECO:0000256" key="11">
    <source>
        <dbReference type="ARBA" id="ARBA00022801"/>
    </source>
</evidence>
<evidence type="ECO:0000313" key="22">
    <source>
        <dbReference type="Proteomes" id="UP001202328"/>
    </source>
</evidence>
<dbReference type="InterPro" id="IPR052059">
    <property type="entry name" value="CR_Ser/Thr_kinase"/>
</dbReference>
<keyword evidence="7" id="KW-0732">Signal</keyword>
<dbReference type="InterPro" id="IPR012334">
    <property type="entry name" value="Pectin_lyas_fold"/>
</dbReference>
<dbReference type="InterPro" id="IPR001245">
    <property type="entry name" value="Ser-Thr/Tyr_kinase_cat_dom"/>
</dbReference>
<evidence type="ECO:0000256" key="14">
    <source>
        <dbReference type="ARBA" id="ARBA00023136"/>
    </source>
</evidence>
<keyword evidence="22" id="KW-1185">Reference proteome</keyword>
<dbReference type="Gene3D" id="2.160.20.10">
    <property type="entry name" value="Single-stranded right-handed beta-helix, Pectin lyase-like"/>
    <property type="match status" value="1"/>
</dbReference>
<keyword evidence="3" id="KW-0723">Serine/threonine-protein kinase</keyword>
<dbReference type="Gene3D" id="1.10.510.10">
    <property type="entry name" value="Transferase(Phosphotransferase) domain 1"/>
    <property type="match status" value="2"/>
</dbReference>
<evidence type="ECO:0000256" key="6">
    <source>
        <dbReference type="ARBA" id="ARBA00022692"/>
    </source>
</evidence>
<dbReference type="InterPro" id="IPR000719">
    <property type="entry name" value="Prot_kinase_dom"/>
</dbReference>
<keyword evidence="4" id="KW-0597">Phosphoprotein</keyword>
<dbReference type="Pfam" id="PF14111">
    <property type="entry name" value="DUF4283"/>
    <property type="match status" value="1"/>
</dbReference>
<dbReference type="SUPFAM" id="SSF56112">
    <property type="entry name" value="Protein kinase-like (PK-like)"/>
    <property type="match status" value="2"/>
</dbReference>
<keyword evidence="8" id="KW-0677">Repeat</keyword>
<dbReference type="SMART" id="SM00220">
    <property type="entry name" value="S_TKc"/>
    <property type="match status" value="1"/>
</dbReference>
<organism evidence="21 22">
    <name type="scientific">Papaver atlanticum</name>
    <dbReference type="NCBI Taxonomy" id="357466"/>
    <lineage>
        <taxon>Eukaryota</taxon>
        <taxon>Viridiplantae</taxon>
        <taxon>Streptophyta</taxon>
        <taxon>Embryophyta</taxon>
        <taxon>Tracheophyta</taxon>
        <taxon>Spermatophyta</taxon>
        <taxon>Magnoliopsida</taxon>
        <taxon>Ranunculales</taxon>
        <taxon>Papaveraceae</taxon>
        <taxon>Papaveroideae</taxon>
        <taxon>Papaver</taxon>
    </lineage>
</organism>
<evidence type="ECO:0000256" key="7">
    <source>
        <dbReference type="ARBA" id="ARBA00022729"/>
    </source>
</evidence>
<evidence type="ECO:0000256" key="12">
    <source>
        <dbReference type="ARBA" id="ARBA00022840"/>
    </source>
</evidence>
<dbReference type="Pfam" id="PF00069">
    <property type="entry name" value="Pkinase"/>
    <property type="match status" value="2"/>
</dbReference>
<evidence type="ECO:0000313" key="21">
    <source>
        <dbReference type="EMBL" id="KAI3908032.1"/>
    </source>
</evidence>
<gene>
    <name evidence="21" type="ORF">MKW98_003677</name>
</gene>
<dbReference type="InterPro" id="IPR017441">
    <property type="entry name" value="Protein_kinase_ATP_BS"/>
</dbReference>
<comment type="subcellular location">
    <subcellularLocation>
        <location evidence="1">Membrane</location>
        <topology evidence="1">Single-pass membrane protein</topology>
    </subcellularLocation>
</comment>
<comment type="caution">
    <text evidence="21">The sequence shown here is derived from an EMBL/GenBank/DDBJ whole genome shotgun (WGS) entry which is preliminary data.</text>
</comment>
<dbReference type="GO" id="GO:0005975">
    <property type="term" value="P:carbohydrate metabolic process"/>
    <property type="evidence" value="ECO:0007669"/>
    <property type="project" value="InterPro"/>
</dbReference>
<keyword evidence="13" id="KW-1133">Transmembrane helix</keyword>
<evidence type="ECO:0000256" key="2">
    <source>
        <dbReference type="ARBA" id="ARBA00008834"/>
    </source>
</evidence>
<dbReference type="InterPro" id="IPR025558">
    <property type="entry name" value="DUF4283"/>
</dbReference>
<keyword evidence="12 18" id="KW-0067">ATP-binding</keyword>
<evidence type="ECO:0000256" key="16">
    <source>
        <dbReference type="ARBA" id="ARBA00023180"/>
    </source>
</evidence>
<evidence type="ECO:0000259" key="20">
    <source>
        <dbReference type="PROSITE" id="PS50011"/>
    </source>
</evidence>
<dbReference type="InterPro" id="IPR011009">
    <property type="entry name" value="Kinase-like_dom_sf"/>
</dbReference>
<dbReference type="InterPro" id="IPR008271">
    <property type="entry name" value="Ser/Thr_kinase_AS"/>
</dbReference>
<dbReference type="SUPFAM" id="SSF51126">
    <property type="entry name" value="Pectin lyase-like"/>
    <property type="match status" value="1"/>
</dbReference>
<evidence type="ECO:0000256" key="9">
    <source>
        <dbReference type="ARBA" id="ARBA00022741"/>
    </source>
</evidence>
<feature type="domain" description="Protein kinase" evidence="20">
    <location>
        <begin position="63"/>
        <end position="342"/>
    </location>
</feature>
<keyword evidence="16" id="KW-0325">Glycoprotein</keyword>
<evidence type="ECO:0000256" key="5">
    <source>
        <dbReference type="ARBA" id="ARBA00022679"/>
    </source>
</evidence>
<sequence length="1479" mass="166700">MASICRSYRVERWVNSLIDRWNSNGSDGDESMKHNTSRGTWFAFLVLKIFSVGPTHLEAERSKKMVNITGADRFNDDEPYESFPLKHLKRATKNFNRANRIFDSEGLFYKGVLPDGMKITVKHIEHDFFTYEFENEIKFPSTFRHPNLVRLLGHCTENKQRLLVYEYVENGSLSNALFGDNEKLRKKLNWGHQSEDMHWNSKWISNFGLAKLFGAGETHCNSVVRANATGYIAPEYLTTGSMTDKIDVFSFGVSILVLSTEKEAYNCNRFDKNKPRSLLDLAKGLHQKGDLLSLIDKNLRSSDSVKEATMLLELAILCTNFDPKLRPSMSEVVNILEGNTTMKTSPVDQLYVTTVSCEEVISEIELTGDGFVYNPKDDRDGEGDDATLSYQVALKVKEDKIEYAKPSVETHEPYETTTFSSRYIEVATRNFSPANKIGQGSSGSVYKGMLPNGKMVAVKQLSLKSDRGKWNTQILLDCWDTAENNQHLLVYEYMENGCLNSALFGPVNLKNKLSWPARFRICTGIAKGLTYLHTGNSKMKIVHRDIKLSNILLDKDLNPKISDFGLIMHYNRETTHIKTGLSGTVGYMAPEYVIRGTVSEKIDVYSFGVVTLELMTGKNRVQWKTKHESISLLDLACDLQQRGDLLGLFDQDVRMNIPVKEAEMVLNLAILCTNNDPKLRPTMSEVVDVMAVLCSNSNCTTRIDSTANIADISIHNLSSTTMHYGDAVSLNDLFDYNDGAATGSSSYGVPQVDEINNNIEFHRDFISNINVSIGEVRKSVVPLSQVTIASAEILGSNVEPQTFSISKDRYNQKRVQSKLELFEPFFEEGKLHIEFSDEEFRAVCDVWENSLVGFFLDEDVRFSMDLKFVEELCEVKGDFSVFTIENGCFIFQFSCVEEKMRILESAHLWKIRQRQLIMKEWDWKLVVERNGMESLLIWVKIYNLLLFFWTPPVLSKVGSGLGTPLYVDQKTRNKQQLAYAMLCIEFDADKPLPESLRILVKGMEYHLNLEYDWKPLRKVRMGVFLALLLVFTLLSVTQSKSSSPAHNVFSVTDYGAVGDGKNYETQQIQAAIDACHDAGGGTVRFPRSRYLVGTLFLKSGVLLNLGNARIHGGTKMEDYPADPQRWYVILAENATNVGITGGTINGQGRKFIEKFDKKASVMKSWNATGVCHGDKCRPRLAGFFDCKNVNIYSITLRIPAISNLHIVRCENTFLDGVTLESHFYIPHNHGIHVVDSNNTLINDIFIDNGGNAITVKTVKGPVYNLTVTKSFLRTKLSAIKFGSGSRFDFKGIKFHNIDIDDCHRGITMQLHEGGMASDITFSKITFSKIIMNPSQDLWRRAEPIYITTCSQDSKSRISNLRFINISAHSEKGVVLSGGSGREGVLRNIKFMNVNLTYYSTNLTDNVEVDNESGGCGRGHSSAGIRLEHIDGLLIENMIMRWVNNVTHSESAWKNVNTFDFRPSTVNNVSIHGFSSSYSE</sequence>
<reference evidence="21" key="1">
    <citation type="submission" date="2022-04" db="EMBL/GenBank/DDBJ databases">
        <title>A functionally conserved STORR gene fusion in Papaver species that diverged 16.8 million years ago.</title>
        <authorList>
            <person name="Catania T."/>
        </authorList>
    </citation>
    <scope>NUCLEOTIDE SEQUENCE</scope>
    <source>
        <strain evidence="21">S-188037</strain>
    </source>
</reference>
<proteinExistence type="inferred from homology"/>
<dbReference type="EMBL" id="JAJJMB010010543">
    <property type="protein sequence ID" value="KAI3908032.1"/>
    <property type="molecule type" value="Genomic_DNA"/>
</dbReference>
<accession>A0AAD4XEV1</accession>
<evidence type="ECO:0000256" key="4">
    <source>
        <dbReference type="ARBA" id="ARBA00022553"/>
    </source>
</evidence>
<evidence type="ECO:0000256" key="13">
    <source>
        <dbReference type="ARBA" id="ARBA00022989"/>
    </source>
</evidence>
<dbReference type="GO" id="GO:0004674">
    <property type="term" value="F:protein serine/threonine kinase activity"/>
    <property type="evidence" value="ECO:0007669"/>
    <property type="project" value="UniProtKB-KW"/>
</dbReference>
<feature type="binding site" evidence="18">
    <location>
        <position position="459"/>
    </location>
    <ligand>
        <name>ATP</name>
        <dbReference type="ChEBI" id="CHEBI:30616"/>
    </ligand>
</feature>
<dbReference type="FunFam" id="1.10.510.10:FF:000044">
    <property type="entry name" value="Putative LRR receptor-like serine/threonine-protein kinase"/>
    <property type="match status" value="1"/>
</dbReference>
<dbReference type="Pfam" id="PF00295">
    <property type="entry name" value="Glyco_hydro_28"/>
    <property type="match status" value="1"/>
</dbReference>
<keyword evidence="5" id="KW-0808">Transferase</keyword>
<keyword evidence="9 18" id="KW-0547">Nucleotide-binding</keyword>
<evidence type="ECO:0000256" key="15">
    <source>
        <dbReference type="ARBA" id="ARBA00023170"/>
    </source>
</evidence>
<dbReference type="GO" id="GO:0004650">
    <property type="term" value="F:polygalacturonase activity"/>
    <property type="evidence" value="ECO:0007669"/>
    <property type="project" value="InterPro"/>
</dbReference>
<protein>
    <recommendedName>
        <fullName evidence="20">Protein kinase domain-containing protein</fullName>
    </recommendedName>
</protein>